<dbReference type="GO" id="GO:0008610">
    <property type="term" value="P:lipid biosynthetic process"/>
    <property type="evidence" value="ECO:0007669"/>
    <property type="project" value="InterPro"/>
</dbReference>
<dbReference type="PANTHER" id="PTHR43667">
    <property type="entry name" value="CYCLOPROPANE-FATTY-ACYL-PHOSPHOLIPID SYNTHASE"/>
    <property type="match status" value="1"/>
</dbReference>
<comment type="similarity">
    <text evidence="1">Belongs to the CFA/CMAS family.</text>
</comment>
<evidence type="ECO:0000313" key="8">
    <source>
        <dbReference type="Proteomes" id="UP000238589"/>
    </source>
</evidence>
<organism evidence="7 8">
    <name type="scientific">Malikia granosa</name>
    <dbReference type="NCBI Taxonomy" id="263067"/>
    <lineage>
        <taxon>Bacteria</taxon>
        <taxon>Pseudomonadati</taxon>
        <taxon>Pseudomonadota</taxon>
        <taxon>Betaproteobacteria</taxon>
        <taxon>Burkholderiales</taxon>
        <taxon>Comamonadaceae</taxon>
        <taxon>Malikia</taxon>
    </lineage>
</organism>
<dbReference type="Pfam" id="PF02353">
    <property type="entry name" value="CMAS"/>
    <property type="match status" value="1"/>
</dbReference>
<dbReference type="CDD" id="cd02440">
    <property type="entry name" value="AdoMet_MTases"/>
    <property type="match status" value="1"/>
</dbReference>
<keyword evidence="3" id="KW-0808">Transferase</keyword>
<dbReference type="AlphaFoldDB" id="A0A2S9K9J0"/>
<accession>A0A2S9K9J0</accession>
<dbReference type="SUPFAM" id="SSF53335">
    <property type="entry name" value="S-adenosyl-L-methionine-dependent methyltransferases"/>
    <property type="match status" value="1"/>
</dbReference>
<keyword evidence="4" id="KW-0949">S-adenosyl-L-methionine</keyword>
<evidence type="ECO:0000256" key="6">
    <source>
        <dbReference type="PIRSR" id="PIRSR003085-1"/>
    </source>
</evidence>
<dbReference type="NCBIfam" id="NF008686">
    <property type="entry name" value="PRK11705.1"/>
    <property type="match status" value="1"/>
</dbReference>
<sequence>MDKELVQAAGFERPQPEQTGAQAAFEELLAQADVRLNGPRPWDLQIRHGGTFERVLGQGSLGLGESYMDGWWDCERVDEFICRALRAGLDRQVRNPALLLLALKSRLMNLQSRARAWQVGERHYDSGNELFEAMLDPTMSYSCGYWANGATLEQAQRAKLELICRKLQLRPGMTLLDIGCGWGGLMRHAAEQYGAICVGLTISREQAKWAGRQLQGLPARVELVDYREFRPAGGQRFDRLVSVGMFEHVGPKNYRSYFELARRHLREDGLFLLHSIGKNRPGGANDPWIEKYIFPNGRLPSVGELTRAAEREFVLEDLHNFGADYDRTLMAWLERFDAAWPRLQPRYPERFRRMWRYYLMACAGGFRARDNQLWQLVLSPRGVSGGYRRPLL</sequence>
<evidence type="ECO:0000313" key="7">
    <source>
        <dbReference type="EMBL" id="PRD67133.1"/>
    </source>
</evidence>
<evidence type="ECO:0000256" key="5">
    <source>
        <dbReference type="ARBA" id="ARBA00023098"/>
    </source>
</evidence>
<evidence type="ECO:0000256" key="1">
    <source>
        <dbReference type="ARBA" id="ARBA00010815"/>
    </source>
</evidence>
<dbReference type="InterPro" id="IPR029063">
    <property type="entry name" value="SAM-dependent_MTases_sf"/>
</dbReference>
<dbReference type="PANTHER" id="PTHR43667:SF1">
    <property type="entry name" value="CYCLOPROPANE-FATTY-ACYL-PHOSPHOLIPID SYNTHASE"/>
    <property type="match status" value="1"/>
</dbReference>
<protein>
    <submittedName>
        <fullName evidence="7">Cyclopropane-fatty-acyl-phospholipid synthase</fullName>
    </submittedName>
</protein>
<dbReference type="EMBL" id="PVLQ01000005">
    <property type="protein sequence ID" value="PRD67133.1"/>
    <property type="molecule type" value="Genomic_DNA"/>
</dbReference>
<name>A0A2S9K9J0_9BURK</name>
<dbReference type="GO" id="GO:0008168">
    <property type="term" value="F:methyltransferase activity"/>
    <property type="evidence" value="ECO:0007669"/>
    <property type="project" value="UniProtKB-KW"/>
</dbReference>
<keyword evidence="2" id="KW-0489">Methyltransferase</keyword>
<dbReference type="Gene3D" id="3.40.50.150">
    <property type="entry name" value="Vaccinia Virus protein VP39"/>
    <property type="match status" value="1"/>
</dbReference>
<dbReference type="RefSeq" id="WP_105746655.1">
    <property type="nucleotide sequence ID" value="NZ_PVLQ01000005.1"/>
</dbReference>
<comment type="caution">
    <text evidence="7">The sequence shown here is derived from an EMBL/GenBank/DDBJ whole genome shotgun (WGS) entry which is preliminary data.</text>
</comment>
<dbReference type="OrthoDB" id="9782855at2"/>
<proteinExistence type="inferred from homology"/>
<dbReference type="PIRSF" id="PIRSF003085">
    <property type="entry name" value="CMAS"/>
    <property type="match status" value="1"/>
</dbReference>
<dbReference type="Proteomes" id="UP000238589">
    <property type="component" value="Unassembled WGS sequence"/>
</dbReference>
<gene>
    <name evidence="7" type="ORF">C6P64_00595</name>
</gene>
<dbReference type="InterPro" id="IPR003333">
    <property type="entry name" value="CMAS"/>
</dbReference>
<evidence type="ECO:0000256" key="4">
    <source>
        <dbReference type="ARBA" id="ARBA00022691"/>
    </source>
</evidence>
<keyword evidence="5" id="KW-0443">Lipid metabolism</keyword>
<dbReference type="InterPro" id="IPR050723">
    <property type="entry name" value="CFA/CMAS"/>
</dbReference>
<feature type="active site" evidence="6">
    <location>
        <position position="362"/>
    </location>
</feature>
<keyword evidence="8" id="KW-1185">Reference proteome</keyword>
<evidence type="ECO:0000256" key="2">
    <source>
        <dbReference type="ARBA" id="ARBA00022603"/>
    </source>
</evidence>
<evidence type="ECO:0000256" key="3">
    <source>
        <dbReference type="ARBA" id="ARBA00022679"/>
    </source>
</evidence>
<dbReference type="GO" id="GO:0032259">
    <property type="term" value="P:methylation"/>
    <property type="evidence" value="ECO:0007669"/>
    <property type="project" value="UniProtKB-KW"/>
</dbReference>
<reference evidence="7 8" key="1">
    <citation type="submission" date="2018-03" db="EMBL/GenBank/DDBJ databases">
        <title>Comparative genomics illustrates the genes involved in a hyperalkaliphilic mechanisms of Serpentinomonas isolated from highly-alkaline calcium-rich serpentinized springs.</title>
        <authorList>
            <person name="Suzuki S."/>
            <person name="Ishii S."/>
            <person name="Walworth N."/>
            <person name="Bird L."/>
            <person name="Kuenen J.G."/>
            <person name="Nealson K.H."/>
        </authorList>
    </citation>
    <scope>NUCLEOTIDE SEQUENCE [LARGE SCALE GENOMIC DNA]</scope>
    <source>
        <strain evidence="7 8">P1</strain>
    </source>
</reference>